<evidence type="ECO:0000256" key="1">
    <source>
        <dbReference type="ARBA" id="ARBA00001946"/>
    </source>
</evidence>
<dbReference type="GO" id="GO:0016787">
    <property type="term" value="F:hydrolase activity"/>
    <property type="evidence" value="ECO:0007669"/>
    <property type="project" value="UniProtKB-KW"/>
</dbReference>
<organism evidence="5 6">
    <name type="scientific">Oceanobacillus longus</name>
    <dbReference type="NCBI Taxonomy" id="930120"/>
    <lineage>
        <taxon>Bacteria</taxon>
        <taxon>Bacillati</taxon>
        <taxon>Bacillota</taxon>
        <taxon>Bacilli</taxon>
        <taxon>Bacillales</taxon>
        <taxon>Bacillaceae</taxon>
        <taxon>Oceanobacillus</taxon>
    </lineage>
</organism>
<evidence type="ECO:0000256" key="2">
    <source>
        <dbReference type="ARBA" id="ARBA00022723"/>
    </source>
</evidence>
<dbReference type="NCBIfam" id="TIGR01662">
    <property type="entry name" value="HAD-SF-IIIA"/>
    <property type="match status" value="1"/>
</dbReference>
<dbReference type="SFLD" id="SFLDS00003">
    <property type="entry name" value="Haloacid_Dehalogenase"/>
    <property type="match status" value="1"/>
</dbReference>
<evidence type="ECO:0000256" key="4">
    <source>
        <dbReference type="ARBA" id="ARBA00022842"/>
    </source>
</evidence>
<evidence type="ECO:0000313" key="5">
    <source>
        <dbReference type="EMBL" id="MFC4024398.1"/>
    </source>
</evidence>
<dbReference type="EMBL" id="JBHSAO010000008">
    <property type="protein sequence ID" value="MFC4024398.1"/>
    <property type="molecule type" value="Genomic_DNA"/>
</dbReference>
<dbReference type="SFLD" id="SFLDG01129">
    <property type="entry name" value="C1.5:_HAD__Beta-PGM__Phosphata"/>
    <property type="match status" value="1"/>
</dbReference>
<keyword evidence="3 5" id="KW-0378">Hydrolase</keyword>
<dbReference type="InterPro" id="IPR051400">
    <property type="entry name" value="HAD-like_hydrolase"/>
</dbReference>
<gene>
    <name evidence="5" type="ORF">ACFOUV_11385</name>
</gene>
<dbReference type="PANTHER" id="PTHR46470">
    <property type="entry name" value="N-ACYLNEURAMINATE-9-PHOSPHATASE"/>
    <property type="match status" value="1"/>
</dbReference>
<protein>
    <submittedName>
        <fullName evidence="5">HAD family hydrolase</fullName>
        <ecNumber evidence="5">3.1.3.-</ecNumber>
    </submittedName>
</protein>
<dbReference type="RefSeq" id="WP_379496894.1">
    <property type="nucleotide sequence ID" value="NZ_JBHSAO010000008.1"/>
</dbReference>
<dbReference type="InterPro" id="IPR023214">
    <property type="entry name" value="HAD_sf"/>
</dbReference>
<keyword evidence="4" id="KW-0460">Magnesium</keyword>
<evidence type="ECO:0000313" key="6">
    <source>
        <dbReference type="Proteomes" id="UP001595772"/>
    </source>
</evidence>
<dbReference type="InterPro" id="IPR006439">
    <property type="entry name" value="HAD-SF_hydro_IA"/>
</dbReference>
<reference evidence="6" key="1">
    <citation type="journal article" date="2019" name="Int. J. Syst. Evol. Microbiol.">
        <title>The Global Catalogue of Microorganisms (GCM) 10K type strain sequencing project: providing services to taxonomists for standard genome sequencing and annotation.</title>
        <authorList>
            <consortium name="The Broad Institute Genomics Platform"/>
            <consortium name="The Broad Institute Genome Sequencing Center for Infectious Disease"/>
            <person name="Wu L."/>
            <person name="Ma J."/>
        </authorList>
    </citation>
    <scope>NUCLEOTIDE SEQUENCE [LARGE SCALE GENOMIC DNA]</scope>
    <source>
        <strain evidence="6">IBRC-M 10703</strain>
    </source>
</reference>
<dbReference type="SUPFAM" id="SSF56784">
    <property type="entry name" value="HAD-like"/>
    <property type="match status" value="1"/>
</dbReference>
<dbReference type="PANTHER" id="PTHR46470:SF2">
    <property type="entry name" value="GLYCERALDEHYDE 3-PHOSPHATE PHOSPHATASE"/>
    <property type="match status" value="1"/>
</dbReference>
<dbReference type="Pfam" id="PF00702">
    <property type="entry name" value="Hydrolase"/>
    <property type="match status" value="1"/>
</dbReference>
<proteinExistence type="predicted"/>
<dbReference type="EC" id="3.1.3.-" evidence="5"/>
<dbReference type="Proteomes" id="UP001595772">
    <property type="component" value="Unassembled WGS sequence"/>
</dbReference>
<sequence>MDTIIFDVDDTLYDQALSFKRTCTKMIQETFTDAELDKLYITSRKYSDALFDKSVAGEISIKDMHILRIKAALEEFGITISDEKAMDFQEAYVAEQQKIALFDEVEELLELLYQENKQLAILTNGSKGHQSMKIKQLKLDRWIPEEHIFISGAIGHAKPTREVFHIIENKLKLDKKKTVYIGDSFDNDIVGAKQAGWHAIWMNHRKRNNREDIFKPEKIVYSASELLDIFRNDYSPNK</sequence>
<accession>A0ABV8GXV3</accession>
<keyword evidence="6" id="KW-1185">Reference proteome</keyword>
<dbReference type="InterPro" id="IPR006549">
    <property type="entry name" value="HAD-SF_hydro_IIIA"/>
</dbReference>
<comment type="cofactor">
    <cofactor evidence="1">
        <name>Mg(2+)</name>
        <dbReference type="ChEBI" id="CHEBI:18420"/>
    </cofactor>
</comment>
<evidence type="ECO:0000256" key="3">
    <source>
        <dbReference type="ARBA" id="ARBA00022801"/>
    </source>
</evidence>
<name>A0ABV8GXV3_9BACI</name>
<dbReference type="Gene3D" id="1.20.120.710">
    <property type="entry name" value="Haloacid dehalogenase hydrolase-like domain"/>
    <property type="match status" value="1"/>
</dbReference>
<dbReference type="InterPro" id="IPR036412">
    <property type="entry name" value="HAD-like_sf"/>
</dbReference>
<comment type="caution">
    <text evidence="5">The sequence shown here is derived from an EMBL/GenBank/DDBJ whole genome shotgun (WGS) entry which is preliminary data.</text>
</comment>
<keyword evidence="2" id="KW-0479">Metal-binding</keyword>
<dbReference type="Gene3D" id="3.40.50.1000">
    <property type="entry name" value="HAD superfamily/HAD-like"/>
    <property type="match status" value="1"/>
</dbReference>
<dbReference type="NCBIfam" id="TIGR01549">
    <property type="entry name" value="HAD-SF-IA-v1"/>
    <property type="match status" value="1"/>
</dbReference>